<dbReference type="AlphaFoldDB" id="A0A8E0S9M1"/>
<comment type="caution">
    <text evidence="4">The sequence shown here is derived from an EMBL/GenBank/DDBJ whole genome shotgun (WGS) entry which is preliminary data.</text>
</comment>
<protein>
    <submittedName>
        <fullName evidence="4">Rho GTPase-activating protein 40</fullName>
    </submittedName>
</protein>
<dbReference type="InterPro" id="IPR000198">
    <property type="entry name" value="RhoGAP_dom"/>
</dbReference>
<dbReference type="InterPro" id="IPR008936">
    <property type="entry name" value="Rho_GTPase_activation_prot"/>
</dbReference>
<proteinExistence type="predicted"/>
<dbReference type="Proteomes" id="UP000728185">
    <property type="component" value="Unassembled WGS sequence"/>
</dbReference>
<feature type="region of interest" description="Disordered" evidence="2">
    <location>
        <begin position="400"/>
        <end position="431"/>
    </location>
</feature>
<dbReference type="OrthoDB" id="3183924at2759"/>
<dbReference type="GO" id="GO:0005096">
    <property type="term" value="F:GTPase activator activity"/>
    <property type="evidence" value="ECO:0007669"/>
    <property type="project" value="UniProtKB-KW"/>
</dbReference>
<name>A0A8E0S9M1_9TREM</name>
<accession>A0A8E0S9M1</accession>
<sequence>MHGLQITGLYRKPGRHRTIAQFVCVVNLVPNNIDLLLRLDAWHEPNALCGLVKHFLRRLPVGLFAPATWEPLASLVDNHQLNNPSQLAYLLLSIRVKLRKLASDAFGIRSGHVIPGTTSSPERSSDVTTLVGFPGTSDSPKPGSPILLRESPDSTEGFLHPTPATWRWATLCYLVAHIRDVVAYRHLNEVSYQCIAICFGPVFFGDSTNLPRLNGVLENLFRHWPWLTWGLPLVTQENLDSDKQNFAKTPPDYTLSEAVDYLMHCESPLSNRVPSPLQSVVDAYPNNPMSYTSDCGILPTSTEDQMNTQGHLGLEDVTEHSDRLLQFIRPLLNRALKSHAVPEKPSHKLSGAEPTTSALQRATSVASSFTTPRNANMTGLGVLGSRRKTVDTHTVRSVQHIGAAEFRRPRPGRAGLDPKHLEPIRSDPSNDFADQLQQQPDSSVALKLTTDGVIPRPAIPTRSYRCNVSVSRSTKSPS</sequence>
<feature type="region of interest" description="Disordered" evidence="2">
    <location>
        <begin position="117"/>
        <end position="147"/>
    </location>
</feature>
<feature type="domain" description="Rho-GAP" evidence="3">
    <location>
        <begin position="1"/>
        <end position="228"/>
    </location>
</feature>
<feature type="compositionally biased region" description="Polar residues" evidence="2">
    <location>
        <begin position="117"/>
        <end position="128"/>
    </location>
</feature>
<dbReference type="GO" id="GO:0007165">
    <property type="term" value="P:signal transduction"/>
    <property type="evidence" value="ECO:0007669"/>
    <property type="project" value="InterPro"/>
</dbReference>
<evidence type="ECO:0000256" key="2">
    <source>
        <dbReference type="SAM" id="MobiDB-lite"/>
    </source>
</evidence>
<dbReference type="PANTHER" id="PTHR23176:SF0">
    <property type="entry name" value="RHO GTPASE ACTIVATING PROTEIN AT 19D, ISOFORM D"/>
    <property type="match status" value="1"/>
</dbReference>
<dbReference type="PANTHER" id="PTHR23176">
    <property type="entry name" value="RHO/RAC/CDC GTPASE-ACTIVATING PROTEIN"/>
    <property type="match status" value="1"/>
</dbReference>
<dbReference type="Gene3D" id="1.10.555.10">
    <property type="entry name" value="Rho GTPase activation protein"/>
    <property type="match status" value="1"/>
</dbReference>
<dbReference type="SUPFAM" id="SSF48350">
    <property type="entry name" value="GTPase activation domain, GAP"/>
    <property type="match status" value="2"/>
</dbReference>
<gene>
    <name evidence="4" type="ORF">FBUS_10933</name>
</gene>
<dbReference type="Pfam" id="PF00620">
    <property type="entry name" value="RhoGAP"/>
    <property type="match status" value="1"/>
</dbReference>
<dbReference type="GO" id="GO:0005737">
    <property type="term" value="C:cytoplasm"/>
    <property type="evidence" value="ECO:0007669"/>
    <property type="project" value="TreeGrafter"/>
</dbReference>
<evidence type="ECO:0000313" key="4">
    <source>
        <dbReference type="EMBL" id="KAA0200744.1"/>
    </source>
</evidence>
<evidence type="ECO:0000259" key="3">
    <source>
        <dbReference type="PROSITE" id="PS50238"/>
    </source>
</evidence>
<feature type="compositionally biased region" description="Basic and acidic residues" evidence="2">
    <location>
        <begin position="416"/>
        <end position="425"/>
    </location>
</feature>
<evidence type="ECO:0000313" key="5">
    <source>
        <dbReference type="Proteomes" id="UP000728185"/>
    </source>
</evidence>
<keyword evidence="5" id="KW-1185">Reference proteome</keyword>
<dbReference type="InterPro" id="IPR050729">
    <property type="entry name" value="Rho-GAP"/>
</dbReference>
<dbReference type="PROSITE" id="PS50238">
    <property type="entry name" value="RHOGAP"/>
    <property type="match status" value="1"/>
</dbReference>
<organism evidence="4 5">
    <name type="scientific">Fasciolopsis buskii</name>
    <dbReference type="NCBI Taxonomy" id="27845"/>
    <lineage>
        <taxon>Eukaryota</taxon>
        <taxon>Metazoa</taxon>
        <taxon>Spiralia</taxon>
        <taxon>Lophotrochozoa</taxon>
        <taxon>Platyhelminthes</taxon>
        <taxon>Trematoda</taxon>
        <taxon>Digenea</taxon>
        <taxon>Plagiorchiida</taxon>
        <taxon>Echinostomata</taxon>
        <taxon>Echinostomatoidea</taxon>
        <taxon>Fasciolidae</taxon>
        <taxon>Fasciolopsis</taxon>
    </lineage>
</organism>
<reference evidence="4" key="1">
    <citation type="submission" date="2019-05" db="EMBL/GenBank/DDBJ databases">
        <title>Annotation for the trematode Fasciolopsis buski.</title>
        <authorList>
            <person name="Choi Y.-J."/>
        </authorList>
    </citation>
    <scope>NUCLEOTIDE SEQUENCE</scope>
    <source>
        <strain evidence="4">HT</strain>
        <tissue evidence="4">Whole worm</tissue>
    </source>
</reference>
<keyword evidence="1" id="KW-0343">GTPase activation</keyword>
<evidence type="ECO:0000256" key="1">
    <source>
        <dbReference type="ARBA" id="ARBA00022468"/>
    </source>
</evidence>
<dbReference type="EMBL" id="LUCM01000318">
    <property type="protein sequence ID" value="KAA0200744.1"/>
    <property type="molecule type" value="Genomic_DNA"/>
</dbReference>
<dbReference type="SMART" id="SM00324">
    <property type="entry name" value="RhoGAP"/>
    <property type="match status" value="1"/>
</dbReference>